<dbReference type="RefSeq" id="WP_169414732.1">
    <property type="nucleotide sequence ID" value="NZ_JAAXKZ010000092.1"/>
</dbReference>
<feature type="domain" description="ABC transporter" evidence="5">
    <location>
        <begin position="15"/>
        <end position="255"/>
    </location>
</feature>
<dbReference type="InterPro" id="IPR017871">
    <property type="entry name" value="ABC_transporter-like_CS"/>
</dbReference>
<keyword evidence="1" id="KW-0813">Transport</keyword>
<accession>A0A848DND5</accession>
<gene>
    <name evidence="6" type="ORF">HF519_21165</name>
</gene>
<evidence type="ECO:0000256" key="2">
    <source>
        <dbReference type="ARBA" id="ARBA00022737"/>
    </source>
</evidence>
<dbReference type="PROSITE" id="PS00211">
    <property type="entry name" value="ABC_TRANSPORTER_1"/>
    <property type="match status" value="1"/>
</dbReference>
<dbReference type="PROSITE" id="PS50893">
    <property type="entry name" value="ABC_TRANSPORTER_2"/>
    <property type="match status" value="2"/>
</dbReference>
<dbReference type="InterPro" id="IPR027417">
    <property type="entry name" value="P-loop_NTPase"/>
</dbReference>
<dbReference type="Gene3D" id="3.40.50.300">
    <property type="entry name" value="P-loop containing nucleotide triphosphate hydrolases"/>
    <property type="match status" value="2"/>
</dbReference>
<dbReference type="EMBL" id="JAAXKZ010000092">
    <property type="protein sequence ID" value="NMH94039.1"/>
    <property type="molecule type" value="Genomic_DNA"/>
</dbReference>
<evidence type="ECO:0000256" key="3">
    <source>
        <dbReference type="ARBA" id="ARBA00022741"/>
    </source>
</evidence>
<evidence type="ECO:0000256" key="1">
    <source>
        <dbReference type="ARBA" id="ARBA00022448"/>
    </source>
</evidence>
<dbReference type="PANTHER" id="PTHR43790">
    <property type="entry name" value="CARBOHYDRATE TRANSPORT ATP-BINDING PROTEIN MG119-RELATED"/>
    <property type="match status" value="1"/>
</dbReference>
<evidence type="ECO:0000313" key="7">
    <source>
        <dbReference type="Proteomes" id="UP000586918"/>
    </source>
</evidence>
<sequence>MPDQDTQDPEPQELLRVEGVVKHYPGVVALGGVSLDVRAGEIHALLGENGAGKSTLIGVLSGITQPTSGQVFVDGAPVQLRRPRDAQDLGITTIHQELSLAPDLTVLQNIFLGRELRRGPFGRGLLDERAMSNRVQDVIADFGLTERDLRRPVGEFGALTQHVVEIVKALAFDARLVILDEPTSGLAEEERVALFDHMRRLRERGISIVWVTHRLDELYGLADRITVLRDGRTVARTDTDESTPEDLVRLMVGRKATSLGAVAEDRTAAERPAGPAGSPVEVLRLENVSRRPVLHDVSLTISSGEILGIAGVAGAGRTELARVILGADRIDGGQISVDGKPVRIRHPRDAYRLGIAMVPEERKTLGILADFPLDKNTTVSRLGKVARLGMMLDRRRERAVTRDYIDELGVRTSSASERIRNLSGGNQQKIVIARCLFTGPRLIIFDEPTQGIDVAAKAEVYRLIHRFVAGGGAALVISSEIPELLHVSDRILVMREGAIAGEVRPDLRGDDLEADERASAEIMSLAARSVA</sequence>
<dbReference type="InterPro" id="IPR003439">
    <property type="entry name" value="ABC_transporter-like_ATP-bd"/>
</dbReference>
<keyword evidence="3" id="KW-0547">Nucleotide-binding</keyword>
<dbReference type="PANTHER" id="PTHR43790:SF9">
    <property type="entry name" value="GALACTOFURANOSE TRANSPORTER ATP-BINDING PROTEIN YTFR"/>
    <property type="match status" value="1"/>
</dbReference>
<proteinExistence type="predicted"/>
<evidence type="ECO:0000256" key="4">
    <source>
        <dbReference type="ARBA" id="ARBA00022840"/>
    </source>
</evidence>
<evidence type="ECO:0000313" key="6">
    <source>
        <dbReference type="EMBL" id="NMH94039.1"/>
    </source>
</evidence>
<dbReference type="AlphaFoldDB" id="A0A848DND5"/>
<dbReference type="SMART" id="SM00382">
    <property type="entry name" value="AAA"/>
    <property type="match status" value="2"/>
</dbReference>
<dbReference type="InterPro" id="IPR003593">
    <property type="entry name" value="AAA+_ATPase"/>
</dbReference>
<evidence type="ECO:0000259" key="5">
    <source>
        <dbReference type="PROSITE" id="PS50893"/>
    </source>
</evidence>
<dbReference type="GO" id="GO:0016887">
    <property type="term" value="F:ATP hydrolysis activity"/>
    <property type="evidence" value="ECO:0007669"/>
    <property type="project" value="InterPro"/>
</dbReference>
<keyword evidence="7" id="KW-1185">Reference proteome</keyword>
<feature type="domain" description="ABC transporter" evidence="5">
    <location>
        <begin position="283"/>
        <end position="521"/>
    </location>
</feature>
<organism evidence="6 7">
    <name type="scientific">Pseudonocardia bannensis</name>
    <dbReference type="NCBI Taxonomy" id="630973"/>
    <lineage>
        <taxon>Bacteria</taxon>
        <taxon>Bacillati</taxon>
        <taxon>Actinomycetota</taxon>
        <taxon>Actinomycetes</taxon>
        <taxon>Pseudonocardiales</taxon>
        <taxon>Pseudonocardiaceae</taxon>
        <taxon>Pseudonocardia</taxon>
    </lineage>
</organism>
<reference evidence="6 7" key="1">
    <citation type="submission" date="2020-04" db="EMBL/GenBank/DDBJ databases">
        <authorList>
            <person name="Klaysubun C."/>
            <person name="Duangmal K."/>
            <person name="Lipun K."/>
        </authorList>
    </citation>
    <scope>NUCLEOTIDE SEQUENCE [LARGE SCALE GENOMIC DNA]</scope>
    <source>
        <strain evidence="6 7">DSM 45300</strain>
    </source>
</reference>
<keyword evidence="2" id="KW-0677">Repeat</keyword>
<dbReference type="Proteomes" id="UP000586918">
    <property type="component" value="Unassembled WGS sequence"/>
</dbReference>
<keyword evidence="4 6" id="KW-0067">ATP-binding</keyword>
<dbReference type="CDD" id="cd03216">
    <property type="entry name" value="ABC_Carb_Monos_I"/>
    <property type="match status" value="1"/>
</dbReference>
<dbReference type="CDD" id="cd03215">
    <property type="entry name" value="ABC_Carb_Monos_II"/>
    <property type="match status" value="1"/>
</dbReference>
<dbReference type="SUPFAM" id="SSF52540">
    <property type="entry name" value="P-loop containing nucleoside triphosphate hydrolases"/>
    <property type="match status" value="2"/>
</dbReference>
<dbReference type="Pfam" id="PF00005">
    <property type="entry name" value="ABC_tran"/>
    <property type="match status" value="2"/>
</dbReference>
<dbReference type="GO" id="GO:0005524">
    <property type="term" value="F:ATP binding"/>
    <property type="evidence" value="ECO:0007669"/>
    <property type="project" value="UniProtKB-KW"/>
</dbReference>
<comment type="caution">
    <text evidence="6">The sequence shown here is derived from an EMBL/GenBank/DDBJ whole genome shotgun (WGS) entry which is preliminary data.</text>
</comment>
<name>A0A848DND5_9PSEU</name>
<dbReference type="InterPro" id="IPR050107">
    <property type="entry name" value="ABC_carbohydrate_import_ATPase"/>
</dbReference>
<protein>
    <submittedName>
        <fullName evidence="6">Sugar ABC transporter ATP-binding protein</fullName>
    </submittedName>
</protein>